<dbReference type="PANTHER" id="PTHR46268">
    <property type="entry name" value="STRESS RESPONSE PROTEIN NHAX"/>
    <property type="match status" value="1"/>
</dbReference>
<dbReference type="InterPro" id="IPR006015">
    <property type="entry name" value="Universal_stress_UspA"/>
</dbReference>
<accession>A0A1G6EDC3</accession>
<dbReference type="Proteomes" id="UP000198771">
    <property type="component" value="Unassembled WGS sequence"/>
</dbReference>
<evidence type="ECO:0000313" key="4">
    <source>
        <dbReference type="EMBL" id="SDB55310.1"/>
    </source>
</evidence>
<feature type="domain" description="UspA" evidence="3">
    <location>
        <begin position="4"/>
        <end position="144"/>
    </location>
</feature>
<dbReference type="STRING" id="617002.SAMN05660653_02763"/>
<dbReference type="PIRSF" id="PIRSF006276">
    <property type="entry name" value="UspA"/>
    <property type="match status" value="1"/>
</dbReference>
<dbReference type="Pfam" id="PF00582">
    <property type="entry name" value="Usp"/>
    <property type="match status" value="1"/>
</dbReference>
<dbReference type="PANTHER" id="PTHR46268:SF22">
    <property type="entry name" value="SENSOR PROTEIN KDPD-RELATED"/>
    <property type="match status" value="1"/>
</dbReference>
<keyword evidence="2" id="KW-0963">Cytoplasm</keyword>
<dbReference type="GO" id="GO:0005737">
    <property type="term" value="C:cytoplasm"/>
    <property type="evidence" value="ECO:0007669"/>
    <property type="project" value="UniProtKB-SubCell"/>
</dbReference>
<evidence type="ECO:0000256" key="1">
    <source>
        <dbReference type="ARBA" id="ARBA00008791"/>
    </source>
</evidence>
<name>A0A1G6EDC3_9BACT</name>
<dbReference type="InterPro" id="IPR014729">
    <property type="entry name" value="Rossmann-like_a/b/a_fold"/>
</dbReference>
<dbReference type="OrthoDB" id="9788959at2"/>
<keyword evidence="5" id="KW-1185">Reference proteome</keyword>
<dbReference type="AlphaFoldDB" id="A0A1G6EDC3"/>
<evidence type="ECO:0000313" key="5">
    <source>
        <dbReference type="Proteomes" id="UP000198771"/>
    </source>
</evidence>
<comment type="similarity">
    <text evidence="1 2">Belongs to the universal stress protein A family.</text>
</comment>
<gene>
    <name evidence="4" type="ORF">SAMN05660653_02763</name>
</gene>
<dbReference type="Gene3D" id="3.40.50.620">
    <property type="entry name" value="HUPs"/>
    <property type="match status" value="1"/>
</dbReference>
<dbReference type="EMBL" id="FMXO01000017">
    <property type="protein sequence ID" value="SDB55310.1"/>
    <property type="molecule type" value="Genomic_DNA"/>
</dbReference>
<organism evidence="4 5">
    <name type="scientific">Desulfonatronum thiosulfatophilum</name>
    <dbReference type="NCBI Taxonomy" id="617002"/>
    <lineage>
        <taxon>Bacteria</taxon>
        <taxon>Pseudomonadati</taxon>
        <taxon>Thermodesulfobacteriota</taxon>
        <taxon>Desulfovibrionia</taxon>
        <taxon>Desulfovibrionales</taxon>
        <taxon>Desulfonatronaceae</taxon>
        <taxon>Desulfonatronum</taxon>
    </lineage>
</organism>
<dbReference type="PRINTS" id="PR01438">
    <property type="entry name" value="UNVRSLSTRESS"/>
</dbReference>
<proteinExistence type="inferred from homology"/>
<protein>
    <recommendedName>
        <fullName evidence="2">Universal stress protein</fullName>
    </recommendedName>
</protein>
<evidence type="ECO:0000259" key="3">
    <source>
        <dbReference type="Pfam" id="PF00582"/>
    </source>
</evidence>
<dbReference type="RefSeq" id="WP_092123159.1">
    <property type="nucleotide sequence ID" value="NZ_FMXO01000017.1"/>
</dbReference>
<reference evidence="4 5" key="1">
    <citation type="submission" date="2016-10" db="EMBL/GenBank/DDBJ databases">
        <authorList>
            <person name="de Groot N.N."/>
        </authorList>
    </citation>
    <scope>NUCLEOTIDE SEQUENCE [LARGE SCALE GENOMIC DNA]</scope>
    <source>
        <strain evidence="4 5">ASO4-2</strain>
    </source>
</reference>
<evidence type="ECO:0000256" key="2">
    <source>
        <dbReference type="PIRNR" id="PIRNR006276"/>
    </source>
</evidence>
<dbReference type="InterPro" id="IPR006016">
    <property type="entry name" value="UspA"/>
</dbReference>
<dbReference type="SUPFAM" id="SSF52402">
    <property type="entry name" value="Adenine nucleotide alpha hydrolases-like"/>
    <property type="match status" value="1"/>
</dbReference>
<comment type="subcellular location">
    <subcellularLocation>
        <location evidence="2">Cytoplasm</location>
    </subcellularLocation>
</comment>
<sequence length="154" mass="16745">MVEMKKILCAIDFSEVSPMVAEYAHSLSKAFGAEVILLYSAPSLNQYVSFHVPPNSIETFVGEIVTGAEQSMEAFISQYLPDVSVTGRVVSGYAAEEIVKCADEENVDMIVMGTHGRKGIDRILFGSVAEKVVKAANCPVLTLRPFCAVHFPNK</sequence>
<dbReference type="CDD" id="cd00293">
    <property type="entry name" value="USP-like"/>
    <property type="match status" value="1"/>
</dbReference>